<gene>
    <name evidence="7" type="ORF">BMF94_1631</name>
</gene>
<dbReference type="InterPro" id="IPR013507">
    <property type="entry name" value="DNA_mismatch_S5_2-like"/>
</dbReference>
<dbReference type="GO" id="GO:0016887">
    <property type="term" value="F:ATP hydrolysis activity"/>
    <property type="evidence" value="ECO:0007669"/>
    <property type="project" value="InterPro"/>
</dbReference>
<dbReference type="CDD" id="cd16926">
    <property type="entry name" value="HATPase_MutL-MLH-PMS-like"/>
    <property type="match status" value="1"/>
</dbReference>
<keyword evidence="8" id="KW-1185">Reference proteome</keyword>
<feature type="domain" description="DNA mismatch repair protein S5" evidence="6">
    <location>
        <begin position="215"/>
        <end position="353"/>
    </location>
</feature>
<evidence type="ECO:0000313" key="7">
    <source>
        <dbReference type="EMBL" id="POY75261.1"/>
    </source>
</evidence>
<evidence type="ECO:0000259" key="5">
    <source>
        <dbReference type="SMART" id="SM00853"/>
    </source>
</evidence>
<evidence type="ECO:0000256" key="3">
    <source>
        <dbReference type="ARBA" id="ARBA00070941"/>
    </source>
</evidence>
<feature type="compositionally biased region" description="Acidic residues" evidence="4">
    <location>
        <begin position="579"/>
        <end position="589"/>
    </location>
</feature>
<evidence type="ECO:0000256" key="2">
    <source>
        <dbReference type="ARBA" id="ARBA00022763"/>
    </source>
</evidence>
<comment type="similarity">
    <text evidence="1">Belongs to the DNA mismatch repair MutL/HexB family.</text>
</comment>
<sequence length="1198" mass="125334">MSIQAIDRTSVHRLTSGQVVIDLQTAVKELVENALDAGATNISVKFREHGLEEIEVEDNGRGIDKEDWAGLALKHHTSKLASFDDLAQVETLGFRGEALSSLCGVATLSMTTSTSPTLPLGTALSFTHAGECVVGGKVSRSKGTTVKVERLFEQLPVRRKELTKNAKREMAKAIELVTAYALVKTGVRFEVRNILKGKSQVHLQTPASTSLRANFSNVFAPKSLASLMDLDMTLEVPTDKTVIKRLEDAGPSSTTVRITGLISKPSAPHGRPAGNRQFYYVNGRPFAPSKVAKAVNEVYKAFNSNQFPVVVADFQLAPDAYDVNVSPDKRTIFLHSEGNLIACLKEALLRFFEPEKGTFAMQAIGPARQTSGQKPPADGTESDDEDAEPPLKKKRTEDGSPVTTSPSAIGRLTRSRPSSRASSVVAEMNEPFGLDDVQGAVLPDPPASFSSETPVAATDLGQASHSPELSPGAAPPTAQAESLFRQQSATPAPARSPSPPEGPSASTSAQAVEKAPAPRMAQSRLNFASEGRPLGRGRAGDGTTARPTPSRAASGSAAQRMQGVLRQFLRGAPQRTGDIDELDELNDDGSEAHNDADEDDSAVSPAAAVTLLAVPDSPSRRRVPTQQDIFDTSAQSRDAAVVDQNEDEIVIDEQPEDVILVVEDSFRAASPLRTPRSPDGLNGADPPWTRAGQDEEGPDAVTASCVCVDGSQDSDLEIDEARSTPRTATIPRNMSTPTDSDQPQLFGAAQSEVAGTLVAADASLKLDLASLEALWTQMPAASAPSSSPVAVEADELVGAGIEERDEAAEATLSRVVSKADFDAMEVVGQFNLGFIIARRRVQHVDKGSDSGDGEIHDDLFIVDQHASDEKYNFERLQAETVIQSQRLLAPRVLNLPSSDEITAMEHIDVLRMNGFEVVVDENADVGERVKLAAQPVSRETVFDIGDLEELVELIASSGSSEVVRPTKARRMFASRACRKSVMIGKALNHKQMSTILQHMGGMDQPWACPHGRPTMRWLAQVVTDAQSVPSEIAALSSQFSGILNGGGLPTGAALQSDIQVLTSALANPTVSSYVFSNPSLSALARGALALAGAQSGSQSGAMASATSGASSMSGSMASGASSAARSGSSAAASGASSMASGASSKASSLASAASSGAAAASSAAASAKSSADKVGAFRGVLAPAAVVVGVLAGAAAVL</sequence>
<dbReference type="Pfam" id="PF01119">
    <property type="entry name" value="DNA_mis_repair"/>
    <property type="match status" value="1"/>
</dbReference>
<dbReference type="Pfam" id="PF13589">
    <property type="entry name" value="HATPase_c_3"/>
    <property type="match status" value="1"/>
</dbReference>
<evidence type="ECO:0000313" key="8">
    <source>
        <dbReference type="Proteomes" id="UP000237144"/>
    </source>
</evidence>
<dbReference type="SUPFAM" id="SSF55874">
    <property type="entry name" value="ATPase domain of HSP90 chaperone/DNA topoisomerase II/histidine kinase"/>
    <property type="match status" value="1"/>
</dbReference>
<dbReference type="SUPFAM" id="SSF54211">
    <property type="entry name" value="Ribosomal protein S5 domain 2-like"/>
    <property type="match status" value="1"/>
</dbReference>
<dbReference type="PROSITE" id="PS00058">
    <property type="entry name" value="DNA_MISMATCH_REPAIR_1"/>
    <property type="match status" value="1"/>
</dbReference>
<feature type="region of interest" description="Disordered" evidence="4">
    <location>
        <begin position="722"/>
        <end position="742"/>
    </location>
</feature>
<dbReference type="Pfam" id="PF08676">
    <property type="entry name" value="MutL_C"/>
    <property type="match status" value="1"/>
</dbReference>
<evidence type="ECO:0000259" key="6">
    <source>
        <dbReference type="SMART" id="SM01340"/>
    </source>
</evidence>
<dbReference type="GO" id="GO:0005524">
    <property type="term" value="F:ATP binding"/>
    <property type="evidence" value="ECO:0007669"/>
    <property type="project" value="InterPro"/>
</dbReference>
<feature type="region of interest" description="Disordered" evidence="4">
    <location>
        <begin position="670"/>
        <end position="697"/>
    </location>
</feature>
<dbReference type="SMART" id="SM00853">
    <property type="entry name" value="MutL_C"/>
    <property type="match status" value="1"/>
</dbReference>
<dbReference type="InterPro" id="IPR037198">
    <property type="entry name" value="MutL_C_sf"/>
</dbReference>
<proteinExistence type="inferred from homology"/>
<reference evidence="7 8" key="1">
    <citation type="journal article" date="2018" name="Front. Microbiol.">
        <title>Prospects for Fungal Bioremediation of Acidic Radioactive Waste Sites: Characterization and Genome Sequence of Rhodotorula taiwanensis MD1149.</title>
        <authorList>
            <person name="Tkavc R."/>
            <person name="Matrosova V.Y."/>
            <person name="Grichenko O.E."/>
            <person name="Gostincar C."/>
            <person name="Volpe R.P."/>
            <person name="Klimenkova P."/>
            <person name="Gaidamakova E.K."/>
            <person name="Zhou C.E."/>
            <person name="Stewart B.J."/>
            <person name="Lyman M.G."/>
            <person name="Malfatti S.A."/>
            <person name="Rubinfeld B."/>
            <person name="Courtot M."/>
            <person name="Singh J."/>
            <person name="Dalgard C.L."/>
            <person name="Hamilton T."/>
            <person name="Frey K.G."/>
            <person name="Gunde-Cimerman N."/>
            <person name="Dugan L."/>
            <person name="Daly M.J."/>
        </authorList>
    </citation>
    <scope>NUCLEOTIDE SEQUENCE [LARGE SCALE GENOMIC DNA]</scope>
    <source>
        <strain evidence="7 8">MD1149</strain>
    </source>
</reference>
<dbReference type="OrthoDB" id="10263226at2759"/>
<feature type="domain" description="MutL C-terminal dimerisation" evidence="5">
    <location>
        <begin position="826"/>
        <end position="987"/>
    </location>
</feature>
<dbReference type="Gene3D" id="3.30.230.10">
    <property type="match status" value="1"/>
</dbReference>
<feature type="compositionally biased region" description="Polar residues" evidence="4">
    <location>
        <begin position="724"/>
        <end position="742"/>
    </location>
</feature>
<name>A0A2S5BET0_9BASI</name>
<dbReference type="SUPFAM" id="SSF118116">
    <property type="entry name" value="DNA mismatch repair protein MutL"/>
    <property type="match status" value="1"/>
</dbReference>
<feature type="compositionally biased region" description="Basic and acidic residues" evidence="4">
    <location>
        <begin position="389"/>
        <end position="398"/>
    </location>
</feature>
<dbReference type="Gene3D" id="3.30.1370.100">
    <property type="entry name" value="MutL, C-terminal domain, regulatory subdomain"/>
    <property type="match status" value="1"/>
</dbReference>
<evidence type="ECO:0000256" key="1">
    <source>
        <dbReference type="ARBA" id="ARBA00006082"/>
    </source>
</evidence>
<dbReference type="InterPro" id="IPR020568">
    <property type="entry name" value="Ribosomal_Su5_D2-typ_SF"/>
</dbReference>
<organism evidence="7 8">
    <name type="scientific">Rhodotorula taiwanensis</name>
    <dbReference type="NCBI Taxonomy" id="741276"/>
    <lineage>
        <taxon>Eukaryota</taxon>
        <taxon>Fungi</taxon>
        <taxon>Dikarya</taxon>
        <taxon>Basidiomycota</taxon>
        <taxon>Pucciniomycotina</taxon>
        <taxon>Microbotryomycetes</taxon>
        <taxon>Sporidiobolales</taxon>
        <taxon>Sporidiobolaceae</taxon>
        <taxon>Rhodotorula</taxon>
    </lineage>
</organism>
<keyword evidence="2" id="KW-0227">DNA damage</keyword>
<dbReference type="SMART" id="SM01340">
    <property type="entry name" value="DNA_mis_repair"/>
    <property type="match status" value="1"/>
</dbReference>
<dbReference type="Proteomes" id="UP000237144">
    <property type="component" value="Unassembled WGS sequence"/>
</dbReference>
<protein>
    <recommendedName>
        <fullName evidence="3">DNA mismatch repair protein PMS1</fullName>
    </recommendedName>
</protein>
<dbReference type="FunFam" id="3.30.1370.100:FF:000001">
    <property type="entry name" value="Mismatch repair endonuclease pms1, putative"/>
    <property type="match status" value="1"/>
</dbReference>
<dbReference type="InterPro" id="IPR036890">
    <property type="entry name" value="HATPase_C_sf"/>
</dbReference>
<comment type="caution">
    <text evidence="7">The sequence shown here is derived from an EMBL/GenBank/DDBJ whole genome shotgun (WGS) entry which is preliminary data.</text>
</comment>
<feature type="compositionally biased region" description="Low complexity" evidence="4">
    <location>
        <begin position="415"/>
        <end position="426"/>
    </location>
</feature>
<dbReference type="InterPro" id="IPR042120">
    <property type="entry name" value="MutL_C_dimsub"/>
</dbReference>
<evidence type="ECO:0000256" key="4">
    <source>
        <dbReference type="SAM" id="MobiDB-lite"/>
    </source>
</evidence>
<dbReference type="PANTHER" id="PTHR10073">
    <property type="entry name" value="DNA MISMATCH REPAIR PROTEIN MLH, PMS, MUTL"/>
    <property type="match status" value="1"/>
</dbReference>
<dbReference type="NCBIfam" id="TIGR00585">
    <property type="entry name" value="mutl"/>
    <property type="match status" value="1"/>
</dbReference>
<accession>A0A2S5BET0</accession>
<dbReference type="GO" id="GO:0030983">
    <property type="term" value="F:mismatched DNA binding"/>
    <property type="evidence" value="ECO:0007669"/>
    <property type="project" value="InterPro"/>
</dbReference>
<dbReference type="PANTHER" id="PTHR10073:SF52">
    <property type="entry name" value="MISMATCH REPAIR ENDONUCLEASE PMS2"/>
    <property type="match status" value="1"/>
</dbReference>
<dbReference type="Gene3D" id="3.30.1540.20">
    <property type="entry name" value="MutL, C-terminal domain, dimerisation subdomain"/>
    <property type="match status" value="1"/>
</dbReference>
<dbReference type="Gene3D" id="3.30.565.10">
    <property type="entry name" value="Histidine kinase-like ATPase, C-terminal domain"/>
    <property type="match status" value="1"/>
</dbReference>
<dbReference type="FunFam" id="3.30.565.10:FF:000014">
    <property type="entry name" value="Mismatch repair endonuclease pms1, putative"/>
    <property type="match status" value="1"/>
</dbReference>
<dbReference type="InterPro" id="IPR014721">
    <property type="entry name" value="Ribsml_uS5_D2-typ_fold_subgr"/>
</dbReference>
<feature type="region of interest" description="Disordered" evidence="4">
    <location>
        <begin position="363"/>
        <end position="650"/>
    </location>
</feature>
<dbReference type="GO" id="GO:0140664">
    <property type="term" value="F:ATP-dependent DNA damage sensor activity"/>
    <property type="evidence" value="ECO:0007669"/>
    <property type="project" value="InterPro"/>
</dbReference>
<dbReference type="GO" id="GO:0032389">
    <property type="term" value="C:MutLalpha complex"/>
    <property type="evidence" value="ECO:0007669"/>
    <property type="project" value="TreeGrafter"/>
</dbReference>
<dbReference type="CDD" id="cd03484">
    <property type="entry name" value="MutL_Trans_hPMS_2_like"/>
    <property type="match status" value="1"/>
</dbReference>
<dbReference type="STRING" id="741276.A0A2S5BET0"/>
<dbReference type="InterPro" id="IPR002099">
    <property type="entry name" value="MutL/Mlh/PMS"/>
</dbReference>
<dbReference type="InterPro" id="IPR042121">
    <property type="entry name" value="MutL_C_regsub"/>
</dbReference>
<feature type="compositionally biased region" description="Polar residues" evidence="4">
    <location>
        <begin position="624"/>
        <end position="636"/>
    </location>
</feature>
<dbReference type="InterPro" id="IPR038973">
    <property type="entry name" value="MutL/Mlh/Pms-like"/>
</dbReference>
<dbReference type="InterPro" id="IPR014762">
    <property type="entry name" value="DNA_mismatch_repair_CS"/>
</dbReference>
<dbReference type="InterPro" id="IPR014790">
    <property type="entry name" value="MutL_C"/>
</dbReference>
<dbReference type="EMBL" id="PJQD01000018">
    <property type="protein sequence ID" value="POY75261.1"/>
    <property type="molecule type" value="Genomic_DNA"/>
</dbReference>
<dbReference type="GO" id="GO:0000710">
    <property type="term" value="P:meiotic mismatch repair"/>
    <property type="evidence" value="ECO:0007669"/>
    <property type="project" value="UniProtKB-ARBA"/>
</dbReference>
<dbReference type="AlphaFoldDB" id="A0A2S5BET0"/>